<feature type="region of interest" description="Disordered" evidence="2">
    <location>
        <begin position="1"/>
        <end position="117"/>
    </location>
</feature>
<dbReference type="RefSeq" id="XP_030621163.1">
    <property type="nucleotide sequence ID" value="XM_030765303.1"/>
</dbReference>
<evidence type="ECO:0000313" key="4">
    <source>
        <dbReference type="Proteomes" id="UP000504632"/>
    </source>
</evidence>
<dbReference type="Gene3D" id="1.10.287.1490">
    <property type="match status" value="1"/>
</dbReference>
<dbReference type="Pfam" id="PF25770">
    <property type="entry name" value="CC_CEP63-bind_CEP152"/>
    <property type="match status" value="1"/>
</dbReference>
<feature type="compositionally biased region" description="Basic and acidic residues" evidence="2">
    <location>
        <begin position="1452"/>
        <end position="1464"/>
    </location>
</feature>
<feature type="coiled-coil region" evidence="1">
    <location>
        <begin position="899"/>
        <end position="1100"/>
    </location>
</feature>
<feature type="compositionally biased region" description="Basic and acidic residues" evidence="2">
    <location>
        <begin position="132"/>
        <end position="143"/>
    </location>
</feature>
<evidence type="ECO:0000256" key="2">
    <source>
        <dbReference type="SAM" id="MobiDB-lite"/>
    </source>
</evidence>
<dbReference type="PANTHER" id="PTHR10337:SF6">
    <property type="entry name" value="CENTROSOMAL PROTEIN OF 152 KDA"/>
    <property type="match status" value="1"/>
</dbReference>
<accession>A0A6J2UME5</accession>
<keyword evidence="4" id="KW-1185">Reference proteome</keyword>
<gene>
    <name evidence="5" type="primary">cep152</name>
</gene>
<feature type="compositionally biased region" description="Basic and acidic residues" evidence="2">
    <location>
        <begin position="23"/>
        <end position="34"/>
    </location>
</feature>
<feature type="compositionally biased region" description="Low complexity" evidence="2">
    <location>
        <begin position="1595"/>
        <end position="1605"/>
    </location>
</feature>
<dbReference type="FunCoup" id="A0A6J2UME5">
    <property type="interactions" value="1295"/>
</dbReference>
<name>A0A6J2UME5_CHACN</name>
<feature type="compositionally biased region" description="Basic and acidic residues" evidence="2">
    <location>
        <begin position="57"/>
        <end position="69"/>
    </location>
</feature>
<dbReference type="PANTHER" id="PTHR10337">
    <property type="entry name" value="SHC TRANSFORMING PROTEIN"/>
    <property type="match status" value="1"/>
</dbReference>
<dbReference type="InterPro" id="IPR057664">
    <property type="entry name" value="CEP152_PLK4_bind"/>
</dbReference>
<evidence type="ECO:0000313" key="5">
    <source>
        <dbReference type="RefSeq" id="XP_030621163.1"/>
    </source>
</evidence>
<feature type="coiled-coil region" evidence="1">
    <location>
        <begin position="1199"/>
        <end position="1331"/>
    </location>
</feature>
<dbReference type="Proteomes" id="UP000504632">
    <property type="component" value="Chromosome 2"/>
</dbReference>
<keyword evidence="1" id="KW-0175">Coiled coil</keyword>
<feature type="compositionally biased region" description="Basic and acidic residues" evidence="2">
    <location>
        <begin position="1581"/>
        <end position="1592"/>
    </location>
</feature>
<dbReference type="OrthoDB" id="10064205at2759"/>
<dbReference type="Pfam" id="PF25769">
    <property type="entry name" value="PLK4_bind_CEP152"/>
    <property type="match status" value="1"/>
</dbReference>
<dbReference type="GO" id="GO:0007099">
    <property type="term" value="P:centriole replication"/>
    <property type="evidence" value="ECO:0007669"/>
    <property type="project" value="TreeGrafter"/>
</dbReference>
<protein>
    <submittedName>
        <fullName evidence="5">Centrosomal protein of 152 kDa</fullName>
    </submittedName>
</protein>
<sequence>MSIDFDSAALQTQHDEEEYDQEDYAREQELHKLLTDLPDDMLEDSRDCSSPELDYSDCSHHDNDDRQQHGENGQIGWPHQSRPASPEENYEENYGEGSYHEDYPYENGTARLNGHANHLHNGTEHLAQGWEHQQDQDYQHDHGGTGYSSIDTEQGGGENDFSAGEGYAQEPYHHAVVHPGREYHRGEGQGYGDHASVASHFQNFDNERPGNKAVDCYKASYNPHQAARQPGMFNPQTAHQDSRFDHLQRDFLDSKQNTVESQRLAQLQIINKAQLRQIEDLEQKLEDSRRKIRYLEHQFAIVKDEKEGLAVSLKESSHLIEESKERESQLQGKIKSLERQVQALTEREQESVKKQRVAEAAVDSMQQQMMELCRSETLTRAREQHDRDMTAMREQHEARLLSLQQKLDAQTQALQEQMEAGQRLREQVRQLERQREGEQVERAAIINTLTQQLEQSQQQCAKLLQTGSVQEMSQIQMKLQQAQSALSISDNMNKTLQEELSDLKEQITLYESAIRHGAVTLEVNGDWEQHLSDSYVELGIKKAHWKNSRLHSTPLISEVVDSSSLPKEDVVRELKSELQRCLSCLKSKRQRISQLQQELQTSQRQVEELHTQLDQAEIIARDSKVKETSLEKHLEATNMAASLHQELAKLQEERQHLQDRVESLEKQNKELKQSEDKVKAANAELCTKMREMIQELDQEKQEATERYERTQQQFRDDVVNRVRLELTQEHAAQLEQINSLHQQEIQQLESKVAELSQEVLAVQECYISVCKEKDKLEENLQSQIEAEKKEKENEIRRREECEASLQRLKADLDSRHQEDVERLKAQWAEEKQVEIELQVTSQLAAAKQAWHKKQDEVERAWTRRLEEAVEESRKVSSRATQEEASQTSSPENRGKLLTMEEVEAQLSAQRATLQREAETAQERSVDEAVRRMERELQQKHLEDLSQQVEEAVSRAHARWLQNLTSLPEYKAALQTEREEWDRLQQQRVQEQMFTSLRTAEDRWQESVRETREELEESQKRIGELQEEVRCLKLKLELLREEYAAELAKAQETWIRDKKEEISRLCSQNQQEKQTLQQHHQTQLEQRLEQLREEMRRRTHAEIQEVLRSREEEWRAEQEHRLQQQRCQGLEELLAELGEVFEELRREGVEKKGSSREGQSLRSSTAASGSSLRAQLKDACRETLTKTLAHAKQEWRRSSEERLRRVLKETQERHEKEINQMNNSVAQQKEEACNRKSCTETGTKLQKKIQELQKHLEKACRQLQQTVRQHKTTLQKLKEEHEEALQKERESNLQTLEELKQSVSADSPSGGQQALQAGLEEMKEQYMKAVEKIRGDMLRYLQESKERAAELIRVEVQRERQDTARRMRRYYLTCLQELLDDGGQTAGAEKKIMNAASKLAAMAKVLETPMSKKRLVKNQNSQGGALKREGAIEGHPGEILGAISGQSVSASAETRDHHTRVEKIHHSPPLTDNDRMTGKAKLSGTKSASKSSHLGHLKTGRLKSPKDSDTKPNISQPLLQSFKHTSLIGSGPSSAQCVFNADTSVANVTVRQQGRETYLPGMESRRSDDRLTGRTTVEPFHIEEPPVKDDGQREWSLSSSSGSDFSHQIPLSSFPGKRTEPVKPFSVTARSAEDLDDFGSLLGENSDATVYKEIVKGPPYSQLKSCTSTGIHGSREPIPGFEGEEVSHRLCSKNLFSELTVHHQDSGFDSPQCLLQK</sequence>
<dbReference type="InterPro" id="IPR057659">
    <property type="entry name" value="CEP152_CC"/>
</dbReference>
<feature type="compositionally biased region" description="Basic residues" evidence="2">
    <location>
        <begin position="1492"/>
        <end position="1502"/>
    </location>
</feature>
<evidence type="ECO:0000256" key="1">
    <source>
        <dbReference type="SAM" id="Coils"/>
    </source>
</evidence>
<dbReference type="InParanoid" id="A0A6J2UME5"/>
<feature type="region of interest" description="Disordered" evidence="2">
    <location>
        <begin position="1581"/>
        <end position="1617"/>
    </location>
</feature>
<feature type="region of interest" description="Disordered" evidence="2">
    <location>
        <begin position="1147"/>
        <end position="1173"/>
    </location>
</feature>
<feature type="region of interest" description="Disordered" evidence="2">
    <location>
        <begin position="131"/>
        <end position="157"/>
    </location>
</feature>
<feature type="domain" description="CEP152 CEP63 binding coiled coil" evidence="3">
    <location>
        <begin position="1318"/>
        <end position="1368"/>
    </location>
</feature>
<dbReference type="GeneID" id="115804809"/>
<dbReference type="InterPro" id="IPR051235">
    <property type="entry name" value="CEP152/SHC-Transforming"/>
</dbReference>
<feature type="region of interest" description="Disordered" evidence="2">
    <location>
        <begin position="1444"/>
        <end position="1517"/>
    </location>
</feature>
<feature type="region of interest" description="Disordered" evidence="2">
    <location>
        <begin position="869"/>
        <end position="892"/>
    </location>
</feature>
<feature type="coiled-coil region" evidence="1">
    <location>
        <begin position="585"/>
        <end position="818"/>
    </location>
</feature>
<dbReference type="CTD" id="22995"/>
<feature type="coiled-coil region" evidence="1">
    <location>
        <begin position="264"/>
        <end position="354"/>
    </location>
</feature>
<feature type="coiled-coil region" evidence="1">
    <location>
        <begin position="393"/>
        <end position="513"/>
    </location>
</feature>
<proteinExistence type="predicted"/>
<dbReference type="GO" id="GO:0005813">
    <property type="term" value="C:centrosome"/>
    <property type="evidence" value="ECO:0007669"/>
    <property type="project" value="TreeGrafter"/>
</dbReference>
<organism evidence="4 5">
    <name type="scientific">Chanos chanos</name>
    <name type="common">Milkfish</name>
    <name type="synonym">Mugil chanos</name>
    <dbReference type="NCBI Taxonomy" id="29144"/>
    <lineage>
        <taxon>Eukaryota</taxon>
        <taxon>Metazoa</taxon>
        <taxon>Chordata</taxon>
        <taxon>Craniata</taxon>
        <taxon>Vertebrata</taxon>
        <taxon>Euteleostomi</taxon>
        <taxon>Actinopterygii</taxon>
        <taxon>Neopterygii</taxon>
        <taxon>Teleostei</taxon>
        <taxon>Ostariophysi</taxon>
        <taxon>Gonorynchiformes</taxon>
        <taxon>Chanidae</taxon>
        <taxon>Chanos</taxon>
    </lineage>
</organism>
<feature type="compositionally biased region" description="Polar residues" evidence="2">
    <location>
        <begin position="877"/>
        <end position="891"/>
    </location>
</feature>
<evidence type="ECO:0000259" key="3">
    <source>
        <dbReference type="Pfam" id="PF25770"/>
    </source>
</evidence>
<feature type="compositionally biased region" description="Low complexity" evidence="2">
    <location>
        <begin position="1159"/>
        <end position="1173"/>
    </location>
</feature>
<reference evidence="5" key="1">
    <citation type="submission" date="2025-08" db="UniProtKB">
        <authorList>
            <consortium name="RefSeq"/>
        </authorList>
    </citation>
    <scope>IDENTIFICATION</scope>
</reference>